<gene>
    <name evidence="1" type="ORF">D915_011107</name>
</gene>
<evidence type="ECO:0000313" key="2">
    <source>
        <dbReference type="Proteomes" id="UP000230066"/>
    </source>
</evidence>
<reference evidence="1" key="1">
    <citation type="submission" date="2019-03" db="EMBL/GenBank/DDBJ databases">
        <title>Improved annotation for the trematode Fasciola hepatica.</title>
        <authorList>
            <person name="Choi Y.-J."/>
            <person name="Martin J."/>
            <person name="Mitreva M."/>
        </authorList>
    </citation>
    <scope>NUCLEOTIDE SEQUENCE [LARGE SCALE GENOMIC DNA]</scope>
</reference>
<dbReference type="EMBL" id="JXXN02012209">
    <property type="protein sequence ID" value="THD18419.1"/>
    <property type="molecule type" value="Genomic_DNA"/>
</dbReference>
<keyword evidence="2" id="KW-1185">Reference proteome</keyword>
<comment type="caution">
    <text evidence="1">The sequence shown here is derived from an EMBL/GenBank/DDBJ whole genome shotgun (WGS) entry which is preliminary data.</text>
</comment>
<proteinExistence type="predicted"/>
<name>A0A4E0QUW6_FASHE</name>
<accession>A0A4E0QUW6</accession>
<dbReference type="Proteomes" id="UP000230066">
    <property type="component" value="Unassembled WGS sequence"/>
</dbReference>
<protein>
    <submittedName>
        <fullName evidence="1">Uncharacterized protein</fullName>
    </submittedName>
</protein>
<sequence>MAHFEGRFDDYFLPKRIPIIVRDKGRPITDFDLKMHVNTTDVYPADTVQIRVTVKNTELSQCECKLLMLDLHAGPWVTDGELIDANKQNTKLNKTDLRRMEIRVSRPSSVL</sequence>
<evidence type="ECO:0000313" key="1">
    <source>
        <dbReference type="EMBL" id="THD18419.1"/>
    </source>
</evidence>
<dbReference type="AlphaFoldDB" id="A0A4E0QUW6"/>
<organism evidence="1 2">
    <name type="scientific">Fasciola hepatica</name>
    <name type="common">Liver fluke</name>
    <dbReference type="NCBI Taxonomy" id="6192"/>
    <lineage>
        <taxon>Eukaryota</taxon>
        <taxon>Metazoa</taxon>
        <taxon>Spiralia</taxon>
        <taxon>Lophotrochozoa</taxon>
        <taxon>Platyhelminthes</taxon>
        <taxon>Trematoda</taxon>
        <taxon>Digenea</taxon>
        <taxon>Plagiorchiida</taxon>
        <taxon>Echinostomata</taxon>
        <taxon>Echinostomatoidea</taxon>
        <taxon>Fasciolidae</taxon>
        <taxon>Fasciola</taxon>
    </lineage>
</organism>